<evidence type="ECO:0000313" key="11">
    <source>
        <dbReference type="EMBL" id="KAF3320901.1"/>
    </source>
</evidence>
<dbReference type="OrthoDB" id="4062651at2759"/>
<keyword evidence="9" id="KW-0812">Transmembrane</keyword>
<evidence type="ECO:0000256" key="4">
    <source>
        <dbReference type="ARBA" id="ARBA00022741"/>
    </source>
</evidence>
<dbReference type="SMART" id="SM00220">
    <property type="entry name" value="S_TKc"/>
    <property type="match status" value="1"/>
</dbReference>
<dbReference type="Gene3D" id="1.10.510.10">
    <property type="entry name" value="Transferase(Phosphotransferase) domain 1"/>
    <property type="match status" value="1"/>
</dbReference>
<gene>
    <name evidence="11" type="ORF">FCM35_KLT15035</name>
</gene>
<dbReference type="AlphaFoldDB" id="A0A833QIV4"/>
<dbReference type="InterPro" id="IPR008271">
    <property type="entry name" value="Ser/Thr_kinase_AS"/>
</dbReference>
<keyword evidence="9" id="KW-0472">Membrane</keyword>
<evidence type="ECO:0000256" key="2">
    <source>
        <dbReference type="ARBA" id="ARBA00022679"/>
    </source>
</evidence>
<dbReference type="InterPro" id="IPR011009">
    <property type="entry name" value="Kinase-like_dom_sf"/>
</dbReference>
<dbReference type="PROSITE" id="PS50011">
    <property type="entry name" value="PROTEIN_KINASE_DOM"/>
    <property type="match status" value="1"/>
</dbReference>
<dbReference type="Pfam" id="PF07714">
    <property type="entry name" value="PK_Tyr_Ser-Thr"/>
    <property type="match status" value="1"/>
</dbReference>
<keyword evidence="5 11" id="KW-0418">Kinase</keyword>
<keyword evidence="7" id="KW-1015">Disulfide bond</keyword>
<keyword evidence="3" id="KW-0732">Signal</keyword>
<proteinExistence type="predicted"/>
<feature type="transmembrane region" description="Helical" evidence="9">
    <location>
        <begin position="123"/>
        <end position="145"/>
    </location>
</feature>
<dbReference type="SUPFAM" id="SSF56112">
    <property type="entry name" value="Protein kinase-like (PK-like)"/>
    <property type="match status" value="1"/>
</dbReference>
<keyword evidence="8" id="KW-0325">Glycoprotein</keyword>
<sequence length="432" mass="48990">MMYLQRKNLSSFMVNHVRKQHRSIAFKRSINANNNNVSSTRETIMEAARCLSAKYHPLCSAQLGVEVEAIMEIARCLSAKHHLCLYENFISLFHFSLLGRQLVVVVEEIDASNTTEKKKEKNVAIVVICVILGFLILASFGYVIIQRILRKKSRHRQTSMESIRSLALDRGEVINEGSRSKGNLSSLPMYDANTDTYKTEVIIDKAKSCGLDWQKRFGIIKGIARGVLYLHQDSRLRIIHRDLKASNVLLDENMNPKISDFGLARIFSTDEMKSHTNRVVGTYGYMAPEYAMHGIFSVKSDVFSFGVLVLEIISGKKNRRTFDVEPSLNLLNYAWTLWKDGKAFELLDTSISEKSNHHREEIVRCVQVGLLCVQDRPDDRPHMSEVVLMLKSRDAVVPQPKQPAAFSDRVTSDIESSCCTVCDTTLTIVEPR</sequence>
<evidence type="ECO:0000256" key="1">
    <source>
        <dbReference type="ARBA" id="ARBA00022527"/>
    </source>
</evidence>
<dbReference type="Proteomes" id="UP000623129">
    <property type="component" value="Unassembled WGS sequence"/>
</dbReference>
<evidence type="ECO:0000313" key="12">
    <source>
        <dbReference type="Proteomes" id="UP000623129"/>
    </source>
</evidence>
<keyword evidence="9" id="KW-1133">Transmembrane helix</keyword>
<name>A0A833QIV4_9POAL</name>
<organism evidence="11 12">
    <name type="scientific">Carex littledalei</name>
    <dbReference type="NCBI Taxonomy" id="544730"/>
    <lineage>
        <taxon>Eukaryota</taxon>
        <taxon>Viridiplantae</taxon>
        <taxon>Streptophyta</taxon>
        <taxon>Embryophyta</taxon>
        <taxon>Tracheophyta</taxon>
        <taxon>Spermatophyta</taxon>
        <taxon>Magnoliopsida</taxon>
        <taxon>Liliopsida</taxon>
        <taxon>Poales</taxon>
        <taxon>Cyperaceae</taxon>
        <taxon>Cyperoideae</taxon>
        <taxon>Cariceae</taxon>
        <taxon>Carex</taxon>
        <taxon>Carex subgen. Euthyceras</taxon>
    </lineage>
</organism>
<protein>
    <submittedName>
        <fullName evidence="11">Receptor-like serine/threonine-protein kinase SD1-8</fullName>
    </submittedName>
</protein>
<keyword evidence="6" id="KW-0067">ATP-binding</keyword>
<dbReference type="GO" id="GO:0005524">
    <property type="term" value="F:ATP binding"/>
    <property type="evidence" value="ECO:0007669"/>
    <property type="project" value="UniProtKB-KW"/>
</dbReference>
<dbReference type="GO" id="GO:0004674">
    <property type="term" value="F:protein serine/threonine kinase activity"/>
    <property type="evidence" value="ECO:0007669"/>
    <property type="project" value="UniProtKB-KW"/>
</dbReference>
<keyword evidence="2" id="KW-0808">Transferase</keyword>
<dbReference type="PROSITE" id="PS00108">
    <property type="entry name" value="PROTEIN_KINASE_ST"/>
    <property type="match status" value="1"/>
</dbReference>
<evidence type="ECO:0000256" key="9">
    <source>
        <dbReference type="SAM" id="Phobius"/>
    </source>
</evidence>
<dbReference type="FunFam" id="1.10.510.10:FF:000060">
    <property type="entry name" value="G-type lectin S-receptor-like serine/threonine-protein kinase"/>
    <property type="match status" value="1"/>
</dbReference>
<evidence type="ECO:0000256" key="7">
    <source>
        <dbReference type="ARBA" id="ARBA00023157"/>
    </source>
</evidence>
<dbReference type="InterPro" id="IPR000719">
    <property type="entry name" value="Prot_kinase_dom"/>
</dbReference>
<dbReference type="EMBL" id="SWLB01000028">
    <property type="protein sequence ID" value="KAF3320901.1"/>
    <property type="molecule type" value="Genomic_DNA"/>
</dbReference>
<evidence type="ECO:0000256" key="8">
    <source>
        <dbReference type="ARBA" id="ARBA00023180"/>
    </source>
</evidence>
<comment type="caution">
    <text evidence="11">The sequence shown here is derived from an EMBL/GenBank/DDBJ whole genome shotgun (WGS) entry which is preliminary data.</text>
</comment>
<reference evidence="11" key="1">
    <citation type="submission" date="2020-01" db="EMBL/GenBank/DDBJ databases">
        <title>Genome sequence of Kobresia littledalei, the first chromosome-level genome in the family Cyperaceae.</title>
        <authorList>
            <person name="Qu G."/>
        </authorList>
    </citation>
    <scope>NUCLEOTIDE SEQUENCE</scope>
    <source>
        <strain evidence="11">C.B.Clarke</strain>
        <tissue evidence="11">Leaf</tissue>
    </source>
</reference>
<keyword evidence="12" id="KW-1185">Reference proteome</keyword>
<keyword evidence="1" id="KW-0723">Serine/threonine-protein kinase</keyword>
<keyword evidence="4" id="KW-0547">Nucleotide-binding</keyword>
<accession>A0A833QIV4</accession>
<evidence type="ECO:0000256" key="6">
    <source>
        <dbReference type="ARBA" id="ARBA00022840"/>
    </source>
</evidence>
<dbReference type="GO" id="GO:0005886">
    <property type="term" value="C:plasma membrane"/>
    <property type="evidence" value="ECO:0007669"/>
    <property type="project" value="TreeGrafter"/>
</dbReference>
<evidence type="ECO:0000259" key="10">
    <source>
        <dbReference type="PROSITE" id="PS50011"/>
    </source>
</evidence>
<dbReference type="PANTHER" id="PTHR27002">
    <property type="entry name" value="RECEPTOR-LIKE SERINE/THREONINE-PROTEIN KINASE SD1-8"/>
    <property type="match status" value="1"/>
</dbReference>
<dbReference type="PANTHER" id="PTHR27002:SF616">
    <property type="entry name" value="RECEPTOR-LIKE SERINE_THREONINE-PROTEIN KINASE"/>
    <property type="match status" value="1"/>
</dbReference>
<feature type="domain" description="Protein kinase" evidence="10">
    <location>
        <begin position="1"/>
        <end position="397"/>
    </location>
</feature>
<keyword evidence="11" id="KW-0675">Receptor</keyword>
<dbReference type="InterPro" id="IPR001245">
    <property type="entry name" value="Ser-Thr/Tyr_kinase_cat_dom"/>
</dbReference>
<evidence type="ECO:0000256" key="3">
    <source>
        <dbReference type="ARBA" id="ARBA00022729"/>
    </source>
</evidence>
<evidence type="ECO:0000256" key="5">
    <source>
        <dbReference type="ARBA" id="ARBA00022777"/>
    </source>
</evidence>